<evidence type="ECO:0000313" key="2">
    <source>
        <dbReference type="Proteomes" id="UP000793456"/>
    </source>
</evidence>
<accession>A0ACD3RSR7</accession>
<gene>
    <name evidence="1" type="ORF">E3U43_012936</name>
</gene>
<name>A0ACD3RSR7_LARCR</name>
<proteinExistence type="predicted"/>
<keyword evidence="2" id="KW-1185">Reference proteome</keyword>
<comment type="caution">
    <text evidence="1">The sequence shown here is derived from an EMBL/GenBank/DDBJ whole genome shotgun (WGS) entry which is preliminary data.</text>
</comment>
<dbReference type="EMBL" id="CM011675">
    <property type="protein sequence ID" value="TMS22671.1"/>
    <property type="molecule type" value="Genomic_DNA"/>
</dbReference>
<protein>
    <submittedName>
        <fullName evidence="1">Uncharacterized protein</fullName>
    </submittedName>
</protein>
<dbReference type="Proteomes" id="UP000793456">
    <property type="component" value="Chromosome II"/>
</dbReference>
<organism evidence="1 2">
    <name type="scientific">Larimichthys crocea</name>
    <name type="common">Large yellow croaker</name>
    <name type="synonym">Pseudosciaena crocea</name>
    <dbReference type="NCBI Taxonomy" id="215358"/>
    <lineage>
        <taxon>Eukaryota</taxon>
        <taxon>Metazoa</taxon>
        <taxon>Chordata</taxon>
        <taxon>Craniata</taxon>
        <taxon>Vertebrata</taxon>
        <taxon>Euteleostomi</taxon>
        <taxon>Actinopterygii</taxon>
        <taxon>Neopterygii</taxon>
        <taxon>Teleostei</taxon>
        <taxon>Neoteleostei</taxon>
        <taxon>Acanthomorphata</taxon>
        <taxon>Eupercaria</taxon>
        <taxon>Sciaenidae</taxon>
        <taxon>Larimichthys</taxon>
    </lineage>
</organism>
<reference evidence="1" key="1">
    <citation type="submission" date="2018-11" db="EMBL/GenBank/DDBJ databases">
        <title>The sequence and de novo assembly of Larimichthys crocea genome using PacBio and Hi-C technologies.</title>
        <authorList>
            <person name="Xu P."/>
            <person name="Chen B."/>
            <person name="Zhou Z."/>
            <person name="Ke Q."/>
            <person name="Wu Y."/>
            <person name="Bai H."/>
            <person name="Pu F."/>
        </authorList>
    </citation>
    <scope>NUCLEOTIDE SEQUENCE</scope>
    <source>
        <tissue evidence="1">Muscle</tissue>
    </source>
</reference>
<sequence>MVSWIISRSVVLVFGTLYPAYYSYKAVKTKNVKEYLVGCSTYAHGSVSSAAPVFMLCLPSLALQVGPVAVKS</sequence>
<evidence type="ECO:0000313" key="1">
    <source>
        <dbReference type="EMBL" id="TMS22671.1"/>
    </source>
</evidence>